<dbReference type="Gene3D" id="3.40.30.10">
    <property type="entry name" value="Glutaredoxin"/>
    <property type="match status" value="1"/>
</dbReference>
<dbReference type="SUPFAM" id="SSF52833">
    <property type="entry name" value="Thioredoxin-like"/>
    <property type="match status" value="1"/>
</dbReference>
<accession>A0A5B9M620</accession>
<sequence>MNSRPILLMTFVALFAMSAIGFVQLTDYSSRPGKSGQAPRRVTDVELCDTSLAGTFPSADVPTLLVFYHPKCPCTAATVRVLERLQPRFRPSLRITAVAYCPGDQDDAWIETRTTTALSKLTTSQVVVDHGGRLCKRFGVYVSGQVLLYDGEGRLSFSGGITPYRGHEGDSPSSLDLLKRINEPHDDLGSWPVFGCSMLSDSERQW</sequence>
<name>A0A5B9M620_9BACT</name>
<reference evidence="1 2" key="1">
    <citation type="submission" date="2019-02" db="EMBL/GenBank/DDBJ databases">
        <title>Planctomycetal bacteria perform biofilm scaping via a novel small molecule.</title>
        <authorList>
            <person name="Jeske O."/>
            <person name="Boedeker C."/>
            <person name="Wiegand S."/>
            <person name="Breitling P."/>
            <person name="Kallscheuer N."/>
            <person name="Jogler M."/>
            <person name="Rohde M."/>
            <person name="Petersen J."/>
            <person name="Medema M.H."/>
            <person name="Surup F."/>
            <person name="Jogler C."/>
        </authorList>
    </citation>
    <scope>NUCLEOTIDE SEQUENCE [LARGE SCALE GENOMIC DNA]</scope>
    <source>
        <strain evidence="1 2">Mal15</strain>
    </source>
</reference>
<organism evidence="1 2">
    <name type="scientific">Stieleria maiorica</name>
    <dbReference type="NCBI Taxonomy" id="2795974"/>
    <lineage>
        <taxon>Bacteria</taxon>
        <taxon>Pseudomonadati</taxon>
        <taxon>Planctomycetota</taxon>
        <taxon>Planctomycetia</taxon>
        <taxon>Pirellulales</taxon>
        <taxon>Pirellulaceae</taxon>
        <taxon>Stieleria</taxon>
    </lineage>
</organism>
<evidence type="ECO:0008006" key="3">
    <source>
        <dbReference type="Google" id="ProtNLM"/>
    </source>
</evidence>
<evidence type="ECO:0000313" key="1">
    <source>
        <dbReference type="EMBL" id="QEF96608.1"/>
    </source>
</evidence>
<evidence type="ECO:0000313" key="2">
    <source>
        <dbReference type="Proteomes" id="UP000321353"/>
    </source>
</evidence>
<dbReference type="KEGG" id="smam:Mal15_06360"/>
<gene>
    <name evidence="1" type="ORF">Mal15_06360</name>
</gene>
<dbReference type="AlphaFoldDB" id="A0A5B9M620"/>
<dbReference type="EMBL" id="CP036264">
    <property type="protein sequence ID" value="QEF96608.1"/>
    <property type="molecule type" value="Genomic_DNA"/>
</dbReference>
<keyword evidence="2" id="KW-1185">Reference proteome</keyword>
<dbReference type="Proteomes" id="UP000321353">
    <property type="component" value="Chromosome"/>
</dbReference>
<proteinExistence type="predicted"/>
<dbReference type="InterPro" id="IPR036249">
    <property type="entry name" value="Thioredoxin-like_sf"/>
</dbReference>
<protein>
    <recommendedName>
        <fullName evidence="3">RedB</fullName>
    </recommendedName>
</protein>
<dbReference type="RefSeq" id="WP_167546611.1">
    <property type="nucleotide sequence ID" value="NZ_CP036264.1"/>
</dbReference>